<gene>
    <name evidence="2" type="ORF">GCM10009425_38390</name>
</gene>
<comment type="caution">
    <text evidence="2">The sequence shown here is derived from an EMBL/GenBank/DDBJ whole genome shotgun (WGS) entry which is preliminary data.</text>
</comment>
<proteinExistence type="predicted"/>
<dbReference type="InterPro" id="IPR025188">
    <property type="entry name" value="DUF4113"/>
</dbReference>
<keyword evidence="3" id="KW-1185">Reference proteome</keyword>
<protein>
    <recommendedName>
        <fullName evidence="1">DUF4113 domain-containing protein</fullName>
    </recommendedName>
</protein>
<organism evidence="2 3">
    <name type="scientific">Pseudomonas asuensis</name>
    <dbReference type="NCBI Taxonomy" id="1825787"/>
    <lineage>
        <taxon>Bacteria</taxon>
        <taxon>Pseudomonadati</taxon>
        <taxon>Pseudomonadota</taxon>
        <taxon>Gammaproteobacteria</taxon>
        <taxon>Pseudomonadales</taxon>
        <taxon>Pseudomonadaceae</taxon>
        <taxon>Pseudomonas</taxon>
    </lineage>
</organism>
<reference evidence="3" key="1">
    <citation type="journal article" date="2019" name="Int. J. Syst. Evol. Microbiol.">
        <title>The Global Catalogue of Microorganisms (GCM) 10K type strain sequencing project: providing services to taxonomists for standard genome sequencing and annotation.</title>
        <authorList>
            <consortium name="The Broad Institute Genomics Platform"/>
            <consortium name="The Broad Institute Genome Sequencing Center for Infectious Disease"/>
            <person name="Wu L."/>
            <person name="Ma J."/>
        </authorList>
    </citation>
    <scope>NUCLEOTIDE SEQUENCE [LARGE SCALE GENOMIC DNA]</scope>
    <source>
        <strain evidence="3">JCM 13501</strain>
    </source>
</reference>
<evidence type="ECO:0000313" key="3">
    <source>
        <dbReference type="Proteomes" id="UP000616499"/>
    </source>
</evidence>
<dbReference type="EMBL" id="BMNW01000009">
    <property type="protein sequence ID" value="GGM23834.1"/>
    <property type="molecule type" value="Genomic_DNA"/>
</dbReference>
<accession>A0ABQ2H1W9</accession>
<sequence length="77" mass="9284">MRLSLAWSMFIEFSKAEVFLMDLRQRGEYSDAINAKWERNTQRPGCVTTALEWDMRRDMMSQSFTTRIDRLWLVQCK</sequence>
<evidence type="ECO:0000313" key="2">
    <source>
        <dbReference type="EMBL" id="GGM23834.1"/>
    </source>
</evidence>
<evidence type="ECO:0000259" key="1">
    <source>
        <dbReference type="Pfam" id="PF13438"/>
    </source>
</evidence>
<feature type="domain" description="DUF4113" evidence="1">
    <location>
        <begin position="31"/>
        <end position="73"/>
    </location>
</feature>
<name>A0ABQ2H1W9_9PSED</name>
<dbReference type="Proteomes" id="UP000616499">
    <property type="component" value="Unassembled WGS sequence"/>
</dbReference>
<dbReference type="Pfam" id="PF13438">
    <property type="entry name" value="DUF4113"/>
    <property type="match status" value="1"/>
</dbReference>